<feature type="region of interest" description="Disordered" evidence="7">
    <location>
        <begin position="28"/>
        <end position="65"/>
    </location>
</feature>
<dbReference type="InterPro" id="IPR009057">
    <property type="entry name" value="Homeodomain-like_sf"/>
</dbReference>
<dbReference type="EMBL" id="LUGH01000145">
    <property type="protein sequence ID" value="OBZ88553.1"/>
    <property type="molecule type" value="Genomic_DNA"/>
</dbReference>
<dbReference type="CDD" id="cd00086">
    <property type="entry name" value="homeodomain"/>
    <property type="match status" value="1"/>
</dbReference>
<evidence type="ECO:0000256" key="4">
    <source>
        <dbReference type="ARBA" id="ARBA00023242"/>
    </source>
</evidence>
<dbReference type="PROSITE" id="PS50071">
    <property type="entry name" value="HOMEOBOX_2"/>
    <property type="match status" value="1"/>
</dbReference>
<evidence type="ECO:0000256" key="1">
    <source>
        <dbReference type="ARBA" id="ARBA00004123"/>
    </source>
</evidence>
<evidence type="ECO:0000259" key="8">
    <source>
        <dbReference type="PROSITE" id="PS50071"/>
    </source>
</evidence>
<reference evidence="9 10" key="1">
    <citation type="submission" date="2016-03" db="EMBL/GenBank/DDBJ databases">
        <title>Choanephora cucurbitarum.</title>
        <authorList>
            <person name="Min B."/>
            <person name="Park H."/>
            <person name="Park J.-H."/>
            <person name="Shin H.-D."/>
            <person name="Choi I.-G."/>
        </authorList>
    </citation>
    <scope>NUCLEOTIDE SEQUENCE [LARGE SCALE GENOMIC DNA]</scope>
    <source>
        <strain evidence="9 10">KUS-F28377</strain>
    </source>
</reference>
<proteinExistence type="predicted"/>
<evidence type="ECO:0000256" key="2">
    <source>
        <dbReference type="ARBA" id="ARBA00023125"/>
    </source>
</evidence>
<dbReference type="AlphaFoldDB" id="A0A1C7NHF4"/>
<dbReference type="SUPFAM" id="SSF46689">
    <property type="entry name" value="Homeodomain-like"/>
    <property type="match status" value="1"/>
</dbReference>
<dbReference type="GO" id="GO:0030154">
    <property type="term" value="P:cell differentiation"/>
    <property type="evidence" value="ECO:0007669"/>
    <property type="project" value="TreeGrafter"/>
</dbReference>
<organism evidence="9 10">
    <name type="scientific">Choanephora cucurbitarum</name>
    <dbReference type="NCBI Taxonomy" id="101091"/>
    <lineage>
        <taxon>Eukaryota</taxon>
        <taxon>Fungi</taxon>
        <taxon>Fungi incertae sedis</taxon>
        <taxon>Mucoromycota</taxon>
        <taxon>Mucoromycotina</taxon>
        <taxon>Mucoromycetes</taxon>
        <taxon>Mucorales</taxon>
        <taxon>Mucorineae</taxon>
        <taxon>Choanephoraceae</taxon>
        <taxon>Choanephoroideae</taxon>
        <taxon>Choanephora</taxon>
    </lineage>
</organism>
<keyword evidence="10" id="KW-1185">Reference proteome</keyword>
<dbReference type="Gene3D" id="1.10.10.60">
    <property type="entry name" value="Homeodomain-like"/>
    <property type="match status" value="1"/>
</dbReference>
<dbReference type="GO" id="GO:0000981">
    <property type="term" value="F:DNA-binding transcription factor activity, RNA polymerase II-specific"/>
    <property type="evidence" value="ECO:0007669"/>
    <property type="project" value="InterPro"/>
</dbReference>
<dbReference type="InParanoid" id="A0A1C7NHF4"/>
<feature type="DNA-binding region" description="Homeobox" evidence="5">
    <location>
        <begin position="58"/>
        <end position="117"/>
    </location>
</feature>
<gene>
    <name evidence="9" type="primary">hbx10_3</name>
    <name evidence="9" type="ORF">A0J61_03391</name>
</gene>
<evidence type="ECO:0000313" key="9">
    <source>
        <dbReference type="EMBL" id="OBZ88553.1"/>
    </source>
</evidence>
<keyword evidence="4 5" id="KW-0539">Nucleus</keyword>
<dbReference type="OrthoDB" id="6159439at2759"/>
<dbReference type="PROSITE" id="PS00027">
    <property type="entry name" value="HOMEOBOX_1"/>
    <property type="match status" value="1"/>
</dbReference>
<dbReference type="InterPro" id="IPR001356">
    <property type="entry name" value="HD"/>
</dbReference>
<dbReference type="GO" id="GO:0000978">
    <property type="term" value="F:RNA polymerase II cis-regulatory region sequence-specific DNA binding"/>
    <property type="evidence" value="ECO:0007669"/>
    <property type="project" value="TreeGrafter"/>
</dbReference>
<evidence type="ECO:0000256" key="3">
    <source>
        <dbReference type="ARBA" id="ARBA00023155"/>
    </source>
</evidence>
<dbReference type="PANTHER" id="PTHR24324">
    <property type="entry name" value="HOMEOBOX PROTEIN HHEX"/>
    <property type="match status" value="1"/>
</dbReference>
<dbReference type="Pfam" id="PF00046">
    <property type="entry name" value="Homeodomain"/>
    <property type="match status" value="1"/>
</dbReference>
<keyword evidence="2 5" id="KW-0238">DNA-binding</keyword>
<comment type="caution">
    <text evidence="9">The sequence shown here is derived from an EMBL/GenBank/DDBJ whole genome shotgun (WGS) entry which is preliminary data.</text>
</comment>
<dbReference type="STRING" id="101091.A0A1C7NHF4"/>
<evidence type="ECO:0000313" key="10">
    <source>
        <dbReference type="Proteomes" id="UP000093000"/>
    </source>
</evidence>
<dbReference type="PANTHER" id="PTHR24324:SF5">
    <property type="entry name" value="HEMATOPOIETICALLY-EXPRESSED HOMEOBOX PROTEIN HHEX"/>
    <property type="match status" value="1"/>
</dbReference>
<protein>
    <submittedName>
        <fullName evidence="9">Homeobox protein 10</fullName>
    </submittedName>
</protein>
<comment type="subcellular location">
    <subcellularLocation>
        <location evidence="1 5 6">Nucleus</location>
    </subcellularLocation>
</comment>
<dbReference type="InterPro" id="IPR017970">
    <property type="entry name" value="Homeobox_CS"/>
</dbReference>
<name>A0A1C7NHF4_9FUNG</name>
<sequence length="237" mass="26816">MQDEENRRSSLAISALLNDDIDTKISEYTFDRSSSTSPVLSSGQTSPTLAKQIPSQLSKAKRKRISPSQYNRLMEVFEQTDTPSSEIRENLANELDMTKREVQVWFQNRRAKMNRTRNTTNNRRHSAFIPPPLTRTTSAIDSNQLAYHQHPPSLSQSQLPSFAHVSSPYVLTPVSTGPLRHHDHHPLAYSKDLPPSPPPTKHIFPYPYKRESSNIDLLASAAEIVSTDRKEMGHSKT</sequence>
<evidence type="ECO:0000256" key="5">
    <source>
        <dbReference type="PROSITE-ProRule" id="PRU00108"/>
    </source>
</evidence>
<accession>A0A1C7NHF4</accession>
<dbReference type="SMART" id="SM00389">
    <property type="entry name" value="HOX"/>
    <property type="match status" value="1"/>
</dbReference>
<dbReference type="GO" id="GO:0005634">
    <property type="term" value="C:nucleus"/>
    <property type="evidence" value="ECO:0007669"/>
    <property type="project" value="UniProtKB-SubCell"/>
</dbReference>
<dbReference type="InterPro" id="IPR051000">
    <property type="entry name" value="Homeobox_DNA-bind_prot"/>
</dbReference>
<evidence type="ECO:0000256" key="6">
    <source>
        <dbReference type="RuleBase" id="RU000682"/>
    </source>
</evidence>
<evidence type="ECO:0000256" key="7">
    <source>
        <dbReference type="SAM" id="MobiDB-lite"/>
    </source>
</evidence>
<keyword evidence="3 5" id="KW-0371">Homeobox</keyword>
<feature type="compositionally biased region" description="Polar residues" evidence="7">
    <location>
        <begin position="31"/>
        <end position="58"/>
    </location>
</feature>
<feature type="region of interest" description="Disordered" evidence="7">
    <location>
        <begin position="176"/>
        <end position="200"/>
    </location>
</feature>
<feature type="domain" description="Homeobox" evidence="8">
    <location>
        <begin position="56"/>
        <end position="116"/>
    </location>
</feature>
<dbReference type="Proteomes" id="UP000093000">
    <property type="component" value="Unassembled WGS sequence"/>
</dbReference>